<dbReference type="AlphaFoldDB" id="A0A1V9Z302"/>
<keyword evidence="1" id="KW-0472">Membrane</keyword>
<accession>A0A1V9Z302</accession>
<keyword evidence="1" id="KW-0812">Transmembrane</keyword>
<organism evidence="3 4">
    <name type="scientific">Achlya hypogyna</name>
    <name type="common">Oomycete</name>
    <name type="synonym">Protoachlya hypogyna</name>
    <dbReference type="NCBI Taxonomy" id="1202772"/>
    <lineage>
        <taxon>Eukaryota</taxon>
        <taxon>Sar</taxon>
        <taxon>Stramenopiles</taxon>
        <taxon>Oomycota</taxon>
        <taxon>Saprolegniomycetes</taxon>
        <taxon>Saprolegniales</taxon>
        <taxon>Achlyaceae</taxon>
        <taxon>Achlya</taxon>
    </lineage>
</organism>
<name>A0A1V9Z302_ACHHY</name>
<dbReference type="GO" id="GO:0017177">
    <property type="term" value="C:glucosidase II complex"/>
    <property type="evidence" value="ECO:0007669"/>
    <property type="project" value="TreeGrafter"/>
</dbReference>
<dbReference type="PANTHER" id="PTHR12630">
    <property type="entry name" value="N-LINKED OLIGOSACCHARIDE PROCESSING"/>
    <property type="match status" value="1"/>
</dbReference>
<evidence type="ECO:0000256" key="1">
    <source>
        <dbReference type="SAM" id="Phobius"/>
    </source>
</evidence>
<dbReference type="OrthoDB" id="47398at2759"/>
<proteinExistence type="predicted"/>
<keyword evidence="1" id="KW-1133">Transmembrane helix</keyword>
<dbReference type="EMBL" id="JNBR01000462">
    <property type="protein sequence ID" value="OQR92386.1"/>
    <property type="molecule type" value="Genomic_DNA"/>
</dbReference>
<dbReference type="GO" id="GO:0006491">
    <property type="term" value="P:N-glycan processing"/>
    <property type="evidence" value="ECO:0007669"/>
    <property type="project" value="TreeGrafter"/>
</dbReference>
<evidence type="ECO:0000313" key="4">
    <source>
        <dbReference type="Proteomes" id="UP000243579"/>
    </source>
</evidence>
<dbReference type="STRING" id="1202772.A0A1V9Z302"/>
<protein>
    <recommendedName>
        <fullName evidence="2">Glucosidase II beta subunit N-terminal domain-containing protein</fullName>
    </recommendedName>
</protein>
<evidence type="ECO:0000259" key="2">
    <source>
        <dbReference type="Pfam" id="PF12999"/>
    </source>
</evidence>
<reference evidence="3 4" key="1">
    <citation type="journal article" date="2014" name="Genome Biol. Evol.">
        <title>The secreted proteins of Achlya hypogyna and Thraustotheca clavata identify the ancestral oomycete secretome and reveal gene acquisitions by horizontal gene transfer.</title>
        <authorList>
            <person name="Misner I."/>
            <person name="Blouin N."/>
            <person name="Leonard G."/>
            <person name="Richards T.A."/>
            <person name="Lane C.E."/>
        </authorList>
    </citation>
    <scope>NUCLEOTIDE SEQUENCE [LARGE SCALE GENOMIC DNA]</scope>
    <source>
        <strain evidence="3 4">ATCC 48635</strain>
    </source>
</reference>
<evidence type="ECO:0000313" key="3">
    <source>
        <dbReference type="EMBL" id="OQR92386.1"/>
    </source>
</evidence>
<dbReference type="Proteomes" id="UP000243579">
    <property type="component" value="Unassembled WGS sequence"/>
</dbReference>
<feature type="transmembrane region" description="Helical" evidence="1">
    <location>
        <begin position="33"/>
        <end position="53"/>
    </location>
</feature>
<dbReference type="InterPro" id="IPR028146">
    <property type="entry name" value="PRKCSH_N"/>
</dbReference>
<dbReference type="InterPro" id="IPR039794">
    <property type="entry name" value="Gtb1-like"/>
</dbReference>
<dbReference type="PANTHER" id="PTHR12630:SF1">
    <property type="entry name" value="GLUCOSIDASE 2 SUBUNIT BETA"/>
    <property type="match status" value="1"/>
</dbReference>
<dbReference type="Pfam" id="PF12999">
    <property type="entry name" value="PRKCSH-like"/>
    <property type="match status" value="1"/>
</dbReference>
<feature type="domain" description="Glucosidase II beta subunit N-terminal" evidence="2">
    <location>
        <begin position="78"/>
        <end position="146"/>
    </location>
</feature>
<keyword evidence="4" id="KW-1185">Reference proteome</keyword>
<sequence>MDSNARFRRPRAPDEAFVASPRTLRAGRGPPGVAWKIPTALFAIACVLVYCLGGGRHDVTPKFRHDELAARVGANVRVCGKTRKIVLRNDQINDDYCDCPEDGLDETTTSACSHIVPVVEFVCKDARLVPTTVVRDGVCDCSHCEDEA</sequence>
<gene>
    <name evidence="3" type="ORF">ACHHYP_20142</name>
</gene>
<comment type="caution">
    <text evidence="3">The sequence shown here is derived from an EMBL/GenBank/DDBJ whole genome shotgun (WGS) entry which is preliminary data.</text>
</comment>